<feature type="non-terminal residue" evidence="2">
    <location>
        <position position="1"/>
    </location>
</feature>
<gene>
    <name evidence="2" type="ORF">LCGC14_1754050</name>
</gene>
<evidence type="ECO:0000313" key="2">
    <source>
        <dbReference type="EMBL" id="KKM05448.1"/>
    </source>
</evidence>
<comment type="caution">
    <text evidence="2">The sequence shown here is derived from an EMBL/GenBank/DDBJ whole genome shotgun (WGS) entry which is preliminary data.</text>
</comment>
<dbReference type="EMBL" id="LAZR01016221">
    <property type="protein sequence ID" value="KKM05448.1"/>
    <property type="molecule type" value="Genomic_DNA"/>
</dbReference>
<feature type="compositionally biased region" description="Basic and acidic residues" evidence="1">
    <location>
        <begin position="47"/>
        <end position="57"/>
    </location>
</feature>
<dbReference type="AlphaFoldDB" id="A0A0F9K2L1"/>
<name>A0A0F9K2L1_9ZZZZ</name>
<reference evidence="2" key="1">
    <citation type="journal article" date="2015" name="Nature">
        <title>Complex archaea that bridge the gap between prokaryotes and eukaryotes.</title>
        <authorList>
            <person name="Spang A."/>
            <person name="Saw J.H."/>
            <person name="Jorgensen S.L."/>
            <person name="Zaremba-Niedzwiedzka K."/>
            <person name="Martijn J."/>
            <person name="Lind A.E."/>
            <person name="van Eijk R."/>
            <person name="Schleper C."/>
            <person name="Guy L."/>
            <person name="Ettema T.J."/>
        </authorList>
    </citation>
    <scope>NUCLEOTIDE SEQUENCE</scope>
</reference>
<organism evidence="2">
    <name type="scientific">marine sediment metagenome</name>
    <dbReference type="NCBI Taxonomy" id="412755"/>
    <lineage>
        <taxon>unclassified sequences</taxon>
        <taxon>metagenomes</taxon>
        <taxon>ecological metagenomes</taxon>
    </lineage>
</organism>
<protein>
    <submittedName>
        <fullName evidence="2">Uncharacterized protein</fullName>
    </submittedName>
</protein>
<accession>A0A0F9K2L1</accession>
<feature type="region of interest" description="Disordered" evidence="1">
    <location>
        <begin position="37"/>
        <end position="57"/>
    </location>
</feature>
<proteinExistence type="predicted"/>
<evidence type="ECO:0000256" key="1">
    <source>
        <dbReference type="SAM" id="MobiDB-lite"/>
    </source>
</evidence>
<sequence length="57" mass="6259">VSGRAKCTSKGRVKVCHLREVICREVGSWIPTTGITEELARGEPTQDGDRNFNTDIA</sequence>